<comment type="caution">
    <text evidence="2">The sequence shown here is derived from an EMBL/GenBank/DDBJ whole genome shotgun (WGS) entry which is preliminary data.</text>
</comment>
<feature type="compositionally biased region" description="Low complexity" evidence="1">
    <location>
        <begin position="397"/>
        <end position="415"/>
    </location>
</feature>
<protein>
    <submittedName>
        <fullName evidence="2">Uncharacterized protein</fullName>
    </submittedName>
</protein>
<proteinExistence type="predicted"/>
<feature type="non-terminal residue" evidence="2">
    <location>
        <position position="1"/>
    </location>
</feature>
<feature type="region of interest" description="Disordered" evidence="1">
    <location>
        <begin position="385"/>
        <end position="418"/>
    </location>
</feature>
<dbReference type="EMBL" id="JADGJW010001564">
    <property type="protein sequence ID" value="KAJ3202492.1"/>
    <property type="molecule type" value="Genomic_DNA"/>
</dbReference>
<name>A0AAD5XWT4_9FUNG</name>
<evidence type="ECO:0000313" key="2">
    <source>
        <dbReference type="EMBL" id="KAJ3202492.1"/>
    </source>
</evidence>
<evidence type="ECO:0000256" key="1">
    <source>
        <dbReference type="SAM" id="MobiDB-lite"/>
    </source>
</evidence>
<organism evidence="2 3">
    <name type="scientific">Clydaea vesicula</name>
    <dbReference type="NCBI Taxonomy" id="447962"/>
    <lineage>
        <taxon>Eukaryota</taxon>
        <taxon>Fungi</taxon>
        <taxon>Fungi incertae sedis</taxon>
        <taxon>Chytridiomycota</taxon>
        <taxon>Chytridiomycota incertae sedis</taxon>
        <taxon>Chytridiomycetes</taxon>
        <taxon>Lobulomycetales</taxon>
        <taxon>Lobulomycetaceae</taxon>
        <taxon>Clydaea</taxon>
    </lineage>
</organism>
<gene>
    <name evidence="2" type="ORF">HK099_001832</name>
</gene>
<evidence type="ECO:0000313" key="3">
    <source>
        <dbReference type="Proteomes" id="UP001211065"/>
    </source>
</evidence>
<sequence length="537" mass="61258">ISSKIKSISKDGVEVKPPLQKILNEATYFKNSNKPNQPELKNDLNVPTILQKVDSKFSDIMTDTDTPKYQASTLISDDFESEYMKRFTKCENWNLQSLRGFSKILNTYLKDHHLEKVFLDNRSLQFVTEEKKINSVIKMDKNKVSLDSSTYSLPVPEAITLTSELYSPNALEKVYNIGTAPTSTQGIIIPKNPTSINRLIKNLEHNRIEKKKESEPNLLVIVDKKKKSTPTIFSSLEVAGLPQISMCIQNNLNATPTLQQQLSNSLPLNWNGNTVTQNSVYWPLKRYPPQTKNFKASTYAHHENQIVEKLMESKRFSIKCDEKMYKQTPREILERKHHSNETLTVVCNNDRKKQYDLDSVDLNGSNNRIINEIFDLNGSNSRYSKLTLDQPRSNSRNSNATLSSKSAKSSNSKNLPIPIQNNKKFDYASLGPDLESTEYKKKLAMLNRRKEYAISLKSSSGNTLNNKKVEVAIKPNKNLLNNKTDNNEINVLTASEKRNRMKSFSSKVQKPASREKIILPILVSKKNEFLVDDLDDM</sequence>
<dbReference type="Proteomes" id="UP001211065">
    <property type="component" value="Unassembled WGS sequence"/>
</dbReference>
<keyword evidence="3" id="KW-1185">Reference proteome</keyword>
<accession>A0AAD5XWT4</accession>
<reference evidence="2" key="1">
    <citation type="submission" date="2020-05" db="EMBL/GenBank/DDBJ databases">
        <title>Phylogenomic resolution of chytrid fungi.</title>
        <authorList>
            <person name="Stajich J.E."/>
            <person name="Amses K."/>
            <person name="Simmons R."/>
            <person name="Seto K."/>
            <person name="Myers J."/>
            <person name="Bonds A."/>
            <person name="Quandt C.A."/>
            <person name="Barry K."/>
            <person name="Liu P."/>
            <person name="Grigoriev I."/>
            <person name="Longcore J.E."/>
            <person name="James T.Y."/>
        </authorList>
    </citation>
    <scope>NUCLEOTIDE SEQUENCE</scope>
    <source>
        <strain evidence="2">JEL0476</strain>
    </source>
</reference>
<dbReference type="AlphaFoldDB" id="A0AAD5XWT4"/>
<feature type="non-terminal residue" evidence="2">
    <location>
        <position position="537"/>
    </location>
</feature>